<organism evidence="15 16">
    <name type="scientific">Phakopsora pachyrhizi</name>
    <name type="common">Asian soybean rust disease fungus</name>
    <dbReference type="NCBI Taxonomy" id="170000"/>
    <lineage>
        <taxon>Eukaryota</taxon>
        <taxon>Fungi</taxon>
        <taxon>Dikarya</taxon>
        <taxon>Basidiomycota</taxon>
        <taxon>Pucciniomycotina</taxon>
        <taxon>Pucciniomycetes</taxon>
        <taxon>Pucciniales</taxon>
        <taxon>Phakopsoraceae</taxon>
        <taxon>Phakopsora</taxon>
    </lineage>
</organism>
<dbReference type="EMBL" id="CALTRL010001401">
    <property type="protein sequence ID" value="CAH7672383.1"/>
    <property type="molecule type" value="Genomic_DNA"/>
</dbReference>
<dbReference type="GO" id="GO:0004662">
    <property type="term" value="F:CAAX-protein geranylgeranyltransferase activity"/>
    <property type="evidence" value="ECO:0007669"/>
    <property type="project" value="UniProtKB-EC"/>
</dbReference>
<evidence type="ECO:0000256" key="3">
    <source>
        <dbReference type="ARBA" id="ARBA00012700"/>
    </source>
</evidence>
<keyword evidence="7" id="KW-0677">Repeat</keyword>
<evidence type="ECO:0000256" key="8">
    <source>
        <dbReference type="ARBA" id="ARBA00022842"/>
    </source>
</evidence>
<comment type="cofactor">
    <cofactor evidence="1">
        <name>Mg(2+)</name>
        <dbReference type="ChEBI" id="CHEBI:18420"/>
    </cofactor>
</comment>
<feature type="transmembrane region" description="Helical" evidence="14">
    <location>
        <begin position="7"/>
        <end position="29"/>
    </location>
</feature>
<keyword evidence="5" id="KW-0637">Prenyltransferase</keyword>
<evidence type="ECO:0000313" key="15">
    <source>
        <dbReference type="EMBL" id="CAH7672383.1"/>
    </source>
</evidence>
<dbReference type="GO" id="GO:0005965">
    <property type="term" value="C:protein farnesyltransferase complex"/>
    <property type="evidence" value="ECO:0007669"/>
    <property type="project" value="TreeGrafter"/>
</dbReference>
<proteinExistence type="inferred from homology"/>
<evidence type="ECO:0000256" key="9">
    <source>
        <dbReference type="ARBA" id="ARBA00040965"/>
    </source>
</evidence>
<protein>
    <recommendedName>
        <fullName evidence="9">Protein farnesyltransferase/geranylgeranyltransferase type-1 subunit alpha</fullName>
        <ecNumber evidence="4">2.5.1.58</ecNumber>
        <ecNumber evidence="3">2.5.1.59</ecNumber>
    </recommendedName>
    <alternativeName>
        <fullName evidence="12">CAAX farnesyltransferase subunit alpha</fullName>
    </alternativeName>
    <alternativeName>
        <fullName evidence="11">FTase-alpha</fullName>
    </alternativeName>
    <alternativeName>
        <fullName evidence="10">Ras proteins prenyltransferase subunit alpha</fullName>
    </alternativeName>
    <alternativeName>
        <fullName evidence="13">Type I protein geranyl-geranyltransferase subunit alpha</fullName>
    </alternativeName>
</protein>
<evidence type="ECO:0000256" key="10">
    <source>
        <dbReference type="ARBA" id="ARBA00041392"/>
    </source>
</evidence>
<evidence type="ECO:0000256" key="7">
    <source>
        <dbReference type="ARBA" id="ARBA00022737"/>
    </source>
</evidence>
<dbReference type="GO" id="GO:0004660">
    <property type="term" value="F:protein farnesyltransferase activity"/>
    <property type="evidence" value="ECO:0007669"/>
    <property type="project" value="UniProtKB-EC"/>
</dbReference>
<evidence type="ECO:0000256" key="11">
    <source>
        <dbReference type="ARBA" id="ARBA00042436"/>
    </source>
</evidence>
<reference evidence="15" key="1">
    <citation type="submission" date="2022-06" db="EMBL/GenBank/DDBJ databases">
        <authorList>
            <consortium name="SYNGENTA / RWTH Aachen University"/>
        </authorList>
    </citation>
    <scope>NUCLEOTIDE SEQUENCE</scope>
</reference>
<evidence type="ECO:0000256" key="1">
    <source>
        <dbReference type="ARBA" id="ARBA00001946"/>
    </source>
</evidence>
<gene>
    <name evidence="15" type="ORF">PPACK8108_LOCUS7188</name>
</gene>
<name>A0AAV0AUE4_PHAPC</name>
<dbReference type="EC" id="2.5.1.59" evidence="3"/>
<comment type="caution">
    <text evidence="15">The sequence shown here is derived from an EMBL/GenBank/DDBJ whole genome shotgun (WGS) entry which is preliminary data.</text>
</comment>
<comment type="similarity">
    <text evidence="2">Belongs to the protein prenyltransferase subunit alpha family.</text>
</comment>
<keyword evidence="8" id="KW-0460">Magnesium</keyword>
<evidence type="ECO:0000313" key="16">
    <source>
        <dbReference type="Proteomes" id="UP001153365"/>
    </source>
</evidence>
<keyword evidence="16" id="KW-1185">Reference proteome</keyword>
<evidence type="ECO:0000256" key="2">
    <source>
        <dbReference type="ARBA" id="ARBA00006734"/>
    </source>
</evidence>
<keyword evidence="14" id="KW-0472">Membrane</keyword>
<dbReference type="GO" id="GO:0005953">
    <property type="term" value="C:CAAX-protein geranylgeranyltransferase complex"/>
    <property type="evidence" value="ECO:0007669"/>
    <property type="project" value="TreeGrafter"/>
</dbReference>
<dbReference type="InterPro" id="IPR002088">
    <property type="entry name" value="Prenyl_trans_a"/>
</dbReference>
<evidence type="ECO:0000256" key="12">
    <source>
        <dbReference type="ARBA" id="ARBA00043086"/>
    </source>
</evidence>
<dbReference type="Gene3D" id="1.25.40.120">
    <property type="entry name" value="Protein prenylyltransferase"/>
    <property type="match status" value="1"/>
</dbReference>
<evidence type="ECO:0000256" key="4">
    <source>
        <dbReference type="ARBA" id="ARBA00012702"/>
    </source>
</evidence>
<dbReference type="PANTHER" id="PTHR11129:SF1">
    <property type="entry name" value="PROTEIN FARNESYLTRANSFERASE_GERANYLGERANYLTRANSFERASE TYPE-1 SUBUNIT ALPHA"/>
    <property type="match status" value="1"/>
</dbReference>
<keyword evidence="6" id="KW-0808">Transferase</keyword>
<evidence type="ECO:0000256" key="13">
    <source>
        <dbReference type="ARBA" id="ARBA00043219"/>
    </source>
</evidence>
<evidence type="ECO:0000256" key="6">
    <source>
        <dbReference type="ARBA" id="ARBA00022679"/>
    </source>
</evidence>
<evidence type="ECO:0000256" key="5">
    <source>
        <dbReference type="ARBA" id="ARBA00022602"/>
    </source>
</evidence>
<dbReference type="PROSITE" id="PS51147">
    <property type="entry name" value="PFTA"/>
    <property type="match status" value="4"/>
</dbReference>
<dbReference type="EC" id="2.5.1.58" evidence="4"/>
<sequence>MFLLNERFLGLILLLISTLVTTIVSIAWFRFKTLNPGRIAQLIELEMDQLSNNRQRSLIDDKELWNDLDPIPQVDSERPMVQIVYSTKYRRAMEIFRALLKRNEHSERALLLTTEILKSNPSHYPVWTYRLQILKGLNSSNPDGNHLRKELKFLSKVMPQIRKSFQAWTHRFSIVLLINDPSDELEFVNSALECDYKNYHSWTYRQNLLYTFKRPEMWEGELDFITDLIEKDLRNNSAWNHRFFISFESFKIREHDKEFLSSSDVLDSVVQREIQYTKDQIFKSPNNPSAWNYLRGVLKRGSVSFNDLRDFVIPLTKRREELELMGWPEELNLQSQLPAVGAVEFLADIYLLDQKQSQSANDLFKLLAEELDPIRKNYWSYRSKTSFSLSS</sequence>
<dbReference type="PANTHER" id="PTHR11129">
    <property type="entry name" value="PROTEIN FARNESYLTRANSFERASE ALPHA SUBUNIT/RAB GERANYLGERANYL TRANSFERASE ALPHA SUBUNIT"/>
    <property type="match status" value="1"/>
</dbReference>
<keyword evidence="14" id="KW-0812">Transmembrane</keyword>
<dbReference type="Pfam" id="PF01239">
    <property type="entry name" value="PPTA"/>
    <property type="match status" value="4"/>
</dbReference>
<dbReference type="AlphaFoldDB" id="A0AAV0AUE4"/>
<evidence type="ECO:0000256" key="14">
    <source>
        <dbReference type="SAM" id="Phobius"/>
    </source>
</evidence>
<dbReference type="SUPFAM" id="SSF48439">
    <property type="entry name" value="Protein prenylyltransferase"/>
    <property type="match status" value="1"/>
</dbReference>
<keyword evidence="14" id="KW-1133">Transmembrane helix</keyword>
<dbReference type="Proteomes" id="UP001153365">
    <property type="component" value="Unassembled WGS sequence"/>
</dbReference>
<accession>A0AAV0AUE4</accession>